<name>A0A3P7FJQ1_WUCBA</name>
<feature type="transmembrane region" description="Helical" evidence="1">
    <location>
        <begin position="56"/>
        <end position="75"/>
    </location>
</feature>
<accession>A0A3P7FJQ1</accession>
<keyword evidence="3" id="KW-1185">Reference proteome</keyword>
<proteinExistence type="predicted"/>
<sequence length="104" mass="11306">MYVTRKSNERKKRGFYLIVSFWKNSLGKNLANQHATAAYARQEWTTRTGVTKHGSVLVLLLVSSLSLDAASLLIMNPVHGVADAAAAAAATASYLQKMDSFNCS</sequence>
<keyword evidence="1" id="KW-0472">Membrane</keyword>
<reference evidence="2 3" key="1">
    <citation type="submission" date="2018-11" db="EMBL/GenBank/DDBJ databases">
        <authorList>
            <consortium name="Pathogen Informatics"/>
        </authorList>
    </citation>
    <scope>NUCLEOTIDE SEQUENCE [LARGE SCALE GENOMIC DNA]</scope>
</reference>
<evidence type="ECO:0000313" key="2">
    <source>
        <dbReference type="EMBL" id="VDM11028.1"/>
    </source>
</evidence>
<dbReference type="Proteomes" id="UP000270924">
    <property type="component" value="Unassembled WGS sequence"/>
</dbReference>
<evidence type="ECO:0000313" key="3">
    <source>
        <dbReference type="Proteomes" id="UP000270924"/>
    </source>
</evidence>
<gene>
    <name evidence="2" type="ORF">WBA_LOCUS4414</name>
</gene>
<evidence type="ECO:0000256" key="1">
    <source>
        <dbReference type="SAM" id="Phobius"/>
    </source>
</evidence>
<dbReference type="AlphaFoldDB" id="A0A3P7FJQ1"/>
<organism evidence="2 3">
    <name type="scientific">Wuchereria bancrofti</name>
    <dbReference type="NCBI Taxonomy" id="6293"/>
    <lineage>
        <taxon>Eukaryota</taxon>
        <taxon>Metazoa</taxon>
        <taxon>Ecdysozoa</taxon>
        <taxon>Nematoda</taxon>
        <taxon>Chromadorea</taxon>
        <taxon>Rhabditida</taxon>
        <taxon>Spirurina</taxon>
        <taxon>Spiruromorpha</taxon>
        <taxon>Filarioidea</taxon>
        <taxon>Onchocercidae</taxon>
        <taxon>Wuchereria</taxon>
    </lineage>
</organism>
<dbReference type="InParanoid" id="A0A3P7FJQ1"/>
<keyword evidence="1" id="KW-0812">Transmembrane</keyword>
<protein>
    <submittedName>
        <fullName evidence="2">Uncharacterized protein</fullName>
    </submittedName>
</protein>
<keyword evidence="1" id="KW-1133">Transmembrane helix</keyword>
<dbReference type="EMBL" id="UYWW01001810">
    <property type="protein sequence ID" value="VDM11028.1"/>
    <property type="molecule type" value="Genomic_DNA"/>
</dbReference>